<evidence type="ECO:0000256" key="4">
    <source>
        <dbReference type="ARBA" id="ARBA00022692"/>
    </source>
</evidence>
<keyword evidence="5" id="KW-0201">Cytochrome c-type biogenesis</keyword>
<dbReference type="RefSeq" id="WP_119315267.1">
    <property type="nucleotide sequence ID" value="NZ_QXDL01000087.1"/>
</dbReference>
<dbReference type="PANTHER" id="PTHR30071:SF1">
    <property type="entry name" value="CYTOCHROME B_B6 PROTEIN-RELATED"/>
    <property type="match status" value="1"/>
</dbReference>
<keyword evidence="11" id="KW-1185">Reference proteome</keyword>
<protein>
    <recommendedName>
        <fullName evidence="3">Heme exporter protein C</fullName>
    </recommendedName>
</protein>
<reference evidence="10 11" key="1">
    <citation type="submission" date="2018-08" db="EMBL/GenBank/DDBJ databases">
        <title>Meiothermus terrae DSM 26712 genome sequencing project.</title>
        <authorList>
            <person name="Da Costa M.S."/>
            <person name="Albuquerque L."/>
            <person name="Raposo P."/>
            <person name="Froufe H.J.C."/>
            <person name="Barroso C.S."/>
            <person name="Egas C."/>
        </authorList>
    </citation>
    <scope>NUCLEOTIDE SEQUENCE [LARGE SCALE GENOMIC DNA]</scope>
    <source>
        <strain evidence="10 11">DSM 26712</strain>
    </source>
</reference>
<dbReference type="Pfam" id="PF01578">
    <property type="entry name" value="Cytochrom_C_asm"/>
    <property type="match status" value="1"/>
</dbReference>
<comment type="subcellular location">
    <subcellularLocation>
        <location evidence="1">Membrane</location>
        <topology evidence="1">Multi-pass membrane protein</topology>
    </subcellularLocation>
</comment>
<dbReference type="GO" id="GO:0017004">
    <property type="term" value="P:cytochrome complex assembly"/>
    <property type="evidence" value="ECO:0007669"/>
    <property type="project" value="UniProtKB-KW"/>
</dbReference>
<evidence type="ECO:0000256" key="5">
    <source>
        <dbReference type="ARBA" id="ARBA00022748"/>
    </source>
</evidence>
<evidence type="ECO:0000256" key="8">
    <source>
        <dbReference type="SAM" id="Phobius"/>
    </source>
</evidence>
<feature type="transmembrane region" description="Helical" evidence="8">
    <location>
        <begin position="149"/>
        <end position="168"/>
    </location>
</feature>
<dbReference type="Proteomes" id="UP000265715">
    <property type="component" value="Unassembled WGS sequence"/>
</dbReference>
<evidence type="ECO:0000259" key="9">
    <source>
        <dbReference type="Pfam" id="PF01578"/>
    </source>
</evidence>
<accession>A0A399EI91</accession>
<evidence type="ECO:0000313" key="10">
    <source>
        <dbReference type="EMBL" id="RIH83668.1"/>
    </source>
</evidence>
<keyword evidence="7 8" id="KW-0472">Membrane</keyword>
<feature type="transmembrane region" description="Helical" evidence="8">
    <location>
        <begin position="52"/>
        <end position="71"/>
    </location>
</feature>
<evidence type="ECO:0000256" key="7">
    <source>
        <dbReference type="ARBA" id="ARBA00023136"/>
    </source>
</evidence>
<keyword evidence="6 8" id="KW-1133">Transmembrane helix</keyword>
<evidence type="ECO:0000256" key="1">
    <source>
        <dbReference type="ARBA" id="ARBA00004141"/>
    </source>
</evidence>
<dbReference type="EMBL" id="QXDL01000087">
    <property type="protein sequence ID" value="RIH83668.1"/>
    <property type="molecule type" value="Genomic_DNA"/>
</dbReference>
<dbReference type="PRINTS" id="PR01386">
    <property type="entry name" value="CCMCBIOGNSIS"/>
</dbReference>
<dbReference type="InterPro" id="IPR003557">
    <property type="entry name" value="Cyt_c_biogenesis_CcmC"/>
</dbReference>
<proteinExistence type="inferred from homology"/>
<name>A0A399EI91_9DEIN</name>
<dbReference type="GO" id="GO:0005886">
    <property type="term" value="C:plasma membrane"/>
    <property type="evidence" value="ECO:0007669"/>
    <property type="project" value="TreeGrafter"/>
</dbReference>
<comment type="similarity">
    <text evidence="2">Belongs to the CcmC/CycZ/HelC family.</text>
</comment>
<evidence type="ECO:0000313" key="11">
    <source>
        <dbReference type="Proteomes" id="UP000265715"/>
    </source>
</evidence>
<sequence>MKQSKRLDLLTLGSLGLGLLTLGVGAFLAFTAPPATEQGHVYRIIFLHVPSAWVGLVALFIAVAYSVLYLATGKPHYDRVATAVIEVALLFLSLTLLSGMLWGRPTWGVYWTWEPRLTTFAILLVVYIGYFVVRSAIEDPELRGKASAAISILGAINVPITYMSVKWWRSLHQTQTFDLTTGRSNFDAAMLPALLFNIAALTLLFVAFVRIRSLLAERESVKQEMNPQAG</sequence>
<feature type="domain" description="Cytochrome c assembly protein" evidence="9">
    <location>
        <begin position="9"/>
        <end position="172"/>
    </location>
</feature>
<evidence type="ECO:0000256" key="3">
    <source>
        <dbReference type="ARBA" id="ARBA00016463"/>
    </source>
</evidence>
<evidence type="ECO:0000256" key="2">
    <source>
        <dbReference type="ARBA" id="ARBA00005840"/>
    </source>
</evidence>
<dbReference type="GO" id="GO:0020037">
    <property type="term" value="F:heme binding"/>
    <property type="evidence" value="ECO:0007669"/>
    <property type="project" value="InterPro"/>
</dbReference>
<organism evidence="10 11">
    <name type="scientific">Calidithermus terrae</name>
    <dbReference type="NCBI Taxonomy" id="1408545"/>
    <lineage>
        <taxon>Bacteria</taxon>
        <taxon>Thermotogati</taxon>
        <taxon>Deinococcota</taxon>
        <taxon>Deinococci</taxon>
        <taxon>Thermales</taxon>
        <taxon>Thermaceae</taxon>
        <taxon>Calidithermus</taxon>
    </lineage>
</organism>
<feature type="transmembrane region" description="Helical" evidence="8">
    <location>
        <begin position="12"/>
        <end position="32"/>
    </location>
</feature>
<dbReference type="PANTHER" id="PTHR30071">
    <property type="entry name" value="HEME EXPORTER PROTEIN C"/>
    <property type="match status" value="1"/>
</dbReference>
<evidence type="ECO:0000256" key="6">
    <source>
        <dbReference type="ARBA" id="ARBA00022989"/>
    </source>
</evidence>
<feature type="transmembrane region" description="Helical" evidence="8">
    <location>
        <begin position="117"/>
        <end position="137"/>
    </location>
</feature>
<dbReference type="InterPro" id="IPR045062">
    <property type="entry name" value="Cyt_c_biogenesis_CcsA/CcmC"/>
</dbReference>
<gene>
    <name evidence="10" type="primary">ccmC</name>
    <name evidence="10" type="ORF">Mterra_02208</name>
</gene>
<keyword evidence="4 8" id="KW-0812">Transmembrane</keyword>
<feature type="transmembrane region" description="Helical" evidence="8">
    <location>
        <begin position="188"/>
        <end position="209"/>
    </location>
</feature>
<dbReference type="OrthoDB" id="9814290at2"/>
<dbReference type="AlphaFoldDB" id="A0A399EI91"/>
<feature type="transmembrane region" description="Helical" evidence="8">
    <location>
        <begin position="83"/>
        <end position="102"/>
    </location>
</feature>
<dbReference type="InterPro" id="IPR002541">
    <property type="entry name" value="Cyt_c_assembly"/>
</dbReference>
<comment type="caution">
    <text evidence="10">The sequence shown here is derived from an EMBL/GenBank/DDBJ whole genome shotgun (WGS) entry which is preliminary data.</text>
</comment>
<dbReference type="GO" id="GO:0015232">
    <property type="term" value="F:heme transmembrane transporter activity"/>
    <property type="evidence" value="ECO:0007669"/>
    <property type="project" value="InterPro"/>
</dbReference>